<dbReference type="PROSITE" id="PS50146">
    <property type="entry name" value="DAGK"/>
    <property type="match status" value="1"/>
</dbReference>
<dbReference type="InterPro" id="IPR037607">
    <property type="entry name" value="DGK"/>
</dbReference>
<keyword evidence="2 9" id="KW-0808">Transferase</keyword>
<evidence type="ECO:0000256" key="8">
    <source>
        <dbReference type="ARBA" id="ARBA00022840"/>
    </source>
</evidence>
<keyword evidence="4" id="KW-0677">Repeat</keyword>
<dbReference type="GO" id="GO:0046872">
    <property type="term" value="F:metal ion binding"/>
    <property type="evidence" value="ECO:0007669"/>
    <property type="project" value="UniProtKB-KW"/>
</dbReference>
<dbReference type="EC" id="2.7.1.107" evidence="9"/>
<dbReference type="SMART" id="SM00045">
    <property type="entry name" value="DAGKa"/>
    <property type="match status" value="1"/>
</dbReference>
<feature type="domain" description="Phorbol-ester/DAG-type" evidence="11">
    <location>
        <begin position="123"/>
        <end position="173"/>
    </location>
</feature>
<keyword evidence="10" id="KW-0812">Transmembrane</keyword>
<sequence length="550" mass="62467">MKISELNRELLLKYPVVKKVAMDPYFSMLIMISFMVFAFILMKIYRRYRLQHYEVPARDVRKGHRWYMVDIFPELIYCSFSHDRIKHGARCDSCGLCVDESYMKAANKKFPCKPLTESGPVTHHHWIQGNLPLYSKCFVCGDDCGILPHISDVRCAWCGRSAHENCIYMKEECDMGEFRSSIVPPHCIKLTWTGIKGRRHLVVESVRHPGYKNWSPVIVVGNRKSGNNEGELILRDFRSVLNPTQIIDLNDVPPENGLEWCHLLPDITFRVLVCGGDGSVGWVLNAINHLQLKNPPLVAILPLGTGNDLSRVLGWGEGHTMHDMAISTVLHQVEKAEPDMLDRWNVQITRKRKYPVLIQNKSMIMNNYASVGVDALVTLNFHKQRESRPWLFTHRLINKLCYLAFGTKDVVGRECCNLHKKIKLELDGRVLHLPDIEGVVILNIPSWGGGCQPWGTETENGRLAVPSYNDGLLEVMGLYSSFHIAQLQVGLAQPLRLGQAKKVKITILKGKVPMQVDGEPWEQSSPVEIEVTHHSTVRLLSKCGRQNING</sequence>
<dbReference type="Gene3D" id="3.30.60.20">
    <property type="match status" value="1"/>
</dbReference>
<keyword evidence="7" id="KW-0862">Zinc</keyword>
<dbReference type="OrthoDB" id="242257at2759"/>
<dbReference type="Gene3D" id="2.60.200.40">
    <property type="match status" value="1"/>
</dbReference>
<dbReference type="AlphaFoldDB" id="A0A6J8CAX2"/>
<dbReference type="InterPro" id="IPR016064">
    <property type="entry name" value="NAD/diacylglycerol_kinase_sf"/>
</dbReference>
<dbReference type="GO" id="GO:0007200">
    <property type="term" value="P:phospholipase C-activating G protein-coupled receptor signaling pathway"/>
    <property type="evidence" value="ECO:0007669"/>
    <property type="project" value="InterPro"/>
</dbReference>
<evidence type="ECO:0000256" key="7">
    <source>
        <dbReference type="ARBA" id="ARBA00022833"/>
    </source>
</evidence>
<comment type="similarity">
    <text evidence="1 9">Belongs to the eukaryotic diacylglycerol kinase family.</text>
</comment>
<keyword evidence="3" id="KW-0479">Metal-binding</keyword>
<accession>A0A6J8CAX2</accession>
<dbReference type="GO" id="GO:0016020">
    <property type="term" value="C:membrane"/>
    <property type="evidence" value="ECO:0007669"/>
    <property type="project" value="TreeGrafter"/>
</dbReference>
<keyword evidence="10" id="KW-0472">Membrane</keyword>
<dbReference type="InterPro" id="IPR017438">
    <property type="entry name" value="ATP-NAD_kinase_N"/>
</dbReference>
<dbReference type="InterPro" id="IPR000756">
    <property type="entry name" value="Diacylglycerol_kin_accessory"/>
</dbReference>
<evidence type="ECO:0000256" key="2">
    <source>
        <dbReference type="ARBA" id="ARBA00022679"/>
    </source>
</evidence>
<evidence type="ECO:0000256" key="5">
    <source>
        <dbReference type="ARBA" id="ARBA00022741"/>
    </source>
</evidence>
<dbReference type="SUPFAM" id="SSF57889">
    <property type="entry name" value="Cysteine-rich domain"/>
    <property type="match status" value="1"/>
</dbReference>
<dbReference type="SUPFAM" id="SSF111331">
    <property type="entry name" value="NAD kinase/diacylglycerol kinase-like"/>
    <property type="match status" value="1"/>
</dbReference>
<comment type="catalytic activity">
    <reaction evidence="9">
        <text>a 1,2-diacyl-sn-glycerol + ATP = a 1,2-diacyl-sn-glycero-3-phosphate + ADP + H(+)</text>
        <dbReference type="Rhea" id="RHEA:10272"/>
        <dbReference type="ChEBI" id="CHEBI:15378"/>
        <dbReference type="ChEBI" id="CHEBI:17815"/>
        <dbReference type="ChEBI" id="CHEBI:30616"/>
        <dbReference type="ChEBI" id="CHEBI:58608"/>
        <dbReference type="ChEBI" id="CHEBI:456216"/>
        <dbReference type="EC" id="2.7.1.107"/>
    </reaction>
</comment>
<protein>
    <recommendedName>
        <fullName evidence="9">Diacylglycerol kinase</fullName>
        <shortName evidence="9">DAG kinase</shortName>
        <ecNumber evidence="9">2.7.1.107</ecNumber>
    </recommendedName>
</protein>
<feature type="transmembrane region" description="Helical" evidence="10">
    <location>
        <begin position="25"/>
        <end position="45"/>
    </location>
</feature>
<keyword evidence="8 9" id="KW-0067">ATP-binding</keyword>
<dbReference type="CDD" id="cd20801">
    <property type="entry name" value="C1_DGKepsilon_typeIII_rpt1"/>
    <property type="match status" value="1"/>
</dbReference>
<dbReference type="GO" id="GO:0005524">
    <property type="term" value="F:ATP binding"/>
    <property type="evidence" value="ECO:0007669"/>
    <property type="project" value="UniProtKB-KW"/>
</dbReference>
<feature type="domain" description="DAGKc" evidence="12">
    <location>
        <begin position="212"/>
        <end position="351"/>
    </location>
</feature>
<evidence type="ECO:0000256" key="1">
    <source>
        <dbReference type="ARBA" id="ARBA00009280"/>
    </source>
</evidence>
<evidence type="ECO:0000256" key="4">
    <source>
        <dbReference type="ARBA" id="ARBA00022737"/>
    </source>
</evidence>
<dbReference type="SMART" id="SM00109">
    <property type="entry name" value="C1"/>
    <property type="match status" value="2"/>
</dbReference>
<keyword evidence="14" id="KW-1185">Reference proteome</keyword>
<keyword evidence="5 9" id="KW-0547">Nucleotide-binding</keyword>
<dbReference type="PROSITE" id="PS00479">
    <property type="entry name" value="ZF_DAG_PE_1"/>
    <property type="match status" value="1"/>
</dbReference>
<dbReference type="GO" id="GO:0004143">
    <property type="term" value="F:ATP-dependent diacylglycerol kinase activity"/>
    <property type="evidence" value="ECO:0007669"/>
    <property type="project" value="UniProtKB-EC"/>
</dbReference>
<evidence type="ECO:0000313" key="13">
    <source>
        <dbReference type="EMBL" id="CAC5393558.1"/>
    </source>
</evidence>
<evidence type="ECO:0000256" key="9">
    <source>
        <dbReference type="RuleBase" id="RU361128"/>
    </source>
</evidence>
<dbReference type="InterPro" id="IPR001206">
    <property type="entry name" value="Diacylglycerol_kinase_cat_dom"/>
</dbReference>
<dbReference type="Gene3D" id="3.40.50.10330">
    <property type="entry name" value="Probable inorganic polyphosphate/atp-NAD kinase, domain 1"/>
    <property type="match status" value="1"/>
</dbReference>
<keyword evidence="10" id="KW-1133">Transmembrane helix</keyword>
<evidence type="ECO:0000259" key="12">
    <source>
        <dbReference type="PROSITE" id="PS50146"/>
    </source>
</evidence>
<dbReference type="Proteomes" id="UP000507470">
    <property type="component" value="Unassembled WGS sequence"/>
</dbReference>
<organism evidence="13 14">
    <name type="scientific">Mytilus coruscus</name>
    <name type="common">Sea mussel</name>
    <dbReference type="NCBI Taxonomy" id="42192"/>
    <lineage>
        <taxon>Eukaryota</taxon>
        <taxon>Metazoa</taxon>
        <taxon>Spiralia</taxon>
        <taxon>Lophotrochozoa</taxon>
        <taxon>Mollusca</taxon>
        <taxon>Bivalvia</taxon>
        <taxon>Autobranchia</taxon>
        <taxon>Pteriomorphia</taxon>
        <taxon>Mytilida</taxon>
        <taxon>Mytiloidea</taxon>
        <taxon>Mytilidae</taxon>
        <taxon>Mytilinae</taxon>
        <taxon>Mytilus</taxon>
    </lineage>
</organism>
<evidence type="ECO:0000313" key="14">
    <source>
        <dbReference type="Proteomes" id="UP000507470"/>
    </source>
</evidence>
<evidence type="ECO:0000256" key="6">
    <source>
        <dbReference type="ARBA" id="ARBA00022777"/>
    </source>
</evidence>
<proteinExistence type="inferred from homology"/>
<evidence type="ECO:0000256" key="10">
    <source>
        <dbReference type="SAM" id="Phobius"/>
    </source>
</evidence>
<keyword evidence="6 9" id="KW-0418">Kinase</keyword>
<dbReference type="FunFam" id="2.60.200.40:FF:000019">
    <property type="entry name" value="Diacylglycerol kinase"/>
    <property type="match status" value="1"/>
</dbReference>
<dbReference type="PANTHER" id="PTHR11255:SF118">
    <property type="entry name" value="DIACYLGLYCEROL KINASE EPSILON"/>
    <property type="match status" value="1"/>
</dbReference>
<dbReference type="Pfam" id="PF00609">
    <property type="entry name" value="DAGK_acc"/>
    <property type="match status" value="1"/>
</dbReference>
<dbReference type="InterPro" id="IPR002219">
    <property type="entry name" value="PKC_DAG/PE"/>
</dbReference>
<dbReference type="CDD" id="cd20853">
    <property type="entry name" value="C1_DGKepsilon_typeIII_rpt2"/>
    <property type="match status" value="1"/>
</dbReference>
<name>A0A6J8CAX2_MYTCO</name>
<evidence type="ECO:0000256" key="3">
    <source>
        <dbReference type="ARBA" id="ARBA00022723"/>
    </source>
</evidence>
<dbReference type="Pfam" id="PF00781">
    <property type="entry name" value="DAGK_cat"/>
    <property type="match status" value="1"/>
</dbReference>
<evidence type="ECO:0000259" key="11">
    <source>
        <dbReference type="PROSITE" id="PS50081"/>
    </source>
</evidence>
<dbReference type="PROSITE" id="PS50081">
    <property type="entry name" value="ZF_DAG_PE_2"/>
    <property type="match status" value="1"/>
</dbReference>
<dbReference type="EMBL" id="CACVKT020005204">
    <property type="protein sequence ID" value="CAC5393558.1"/>
    <property type="molecule type" value="Genomic_DNA"/>
</dbReference>
<dbReference type="SMART" id="SM00046">
    <property type="entry name" value="DAGKc"/>
    <property type="match status" value="1"/>
</dbReference>
<reference evidence="13 14" key="1">
    <citation type="submission" date="2020-06" db="EMBL/GenBank/DDBJ databases">
        <authorList>
            <person name="Li R."/>
            <person name="Bekaert M."/>
        </authorList>
    </citation>
    <scope>NUCLEOTIDE SEQUENCE [LARGE SCALE GENOMIC DNA]</scope>
    <source>
        <strain evidence="14">wild</strain>
    </source>
</reference>
<gene>
    <name evidence="13" type="ORF">MCOR_28412</name>
</gene>
<dbReference type="InterPro" id="IPR046349">
    <property type="entry name" value="C1-like_sf"/>
</dbReference>
<dbReference type="PANTHER" id="PTHR11255">
    <property type="entry name" value="DIACYLGLYCEROL KINASE"/>
    <property type="match status" value="1"/>
</dbReference>